<reference evidence="7" key="1">
    <citation type="journal article" date="2021" name="Nat. Commun.">
        <title>Genomic analyses provide insights into spinach domestication and the genetic basis of agronomic traits.</title>
        <authorList>
            <person name="Cai X."/>
            <person name="Sun X."/>
            <person name="Xu C."/>
            <person name="Sun H."/>
            <person name="Wang X."/>
            <person name="Ge C."/>
            <person name="Zhang Z."/>
            <person name="Wang Q."/>
            <person name="Fei Z."/>
            <person name="Jiao C."/>
            <person name="Wang Q."/>
        </authorList>
    </citation>
    <scope>NUCLEOTIDE SEQUENCE [LARGE SCALE GENOMIC DNA]</scope>
    <source>
        <strain evidence="7">cv. Varoflay</strain>
    </source>
</reference>
<protein>
    <recommendedName>
        <fullName evidence="2">Formin-like protein</fullName>
    </recommendedName>
</protein>
<feature type="compositionally biased region" description="Pro residues" evidence="3">
    <location>
        <begin position="309"/>
        <end position="342"/>
    </location>
</feature>
<accession>A0A9R0J9L3</accession>
<feature type="transmembrane region" description="Helical" evidence="4">
    <location>
        <begin position="205"/>
        <end position="227"/>
    </location>
</feature>
<feature type="signal peptide" evidence="5">
    <location>
        <begin position="1"/>
        <end position="23"/>
    </location>
</feature>
<evidence type="ECO:0000259" key="6">
    <source>
        <dbReference type="PROSITE" id="PS51444"/>
    </source>
</evidence>
<gene>
    <name evidence="8 9" type="primary">LOC110802307</name>
</gene>
<evidence type="ECO:0000256" key="2">
    <source>
        <dbReference type="RuleBase" id="RU361260"/>
    </source>
</evidence>
<feature type="compositionally biased region" description="Low complexity" evidence="3">
    <location>
        <begin position="343"/>
        <end position="367"/>
    </location>
</feature>
<dbReference type="GO" id="GO:0030036">
    <property type="term" value="P:actin cytoskeleton organization"/>
    <property type="evidence" value="ECO:0000318"/>
    <property type="project" value="GO_Central"/>
</dbReference>
<keyword evidence="7" id="KW-1185">Reference proteome</keyword>
<evidence type="ECO:0000256" key="4">
    <source>
        <dbReference type="SAM" id="Phobius"/>
    </source>
</evidence>
<evidence type="ECO:0000256" key="3">
    <source>
        <dbReference type="SAM" id="MobiDB-lite"/>
    </source>
</evidence>
<evidence type="ECO:0000256" key="1">
    <source>
        <dbReference type="ARBA" id="ARBA00025793"/>
    </source>
</evidence>
<dbReference type="OrthoDB" id="1668162at2759"/>
<dbReference type="RefSeq" id="XP_021863446.1">
    <property type="nucleotide sequence ID" value="XM_022007754.1"/>
</dbReference>
<dbReference type="PROSITE" id="PS51444">
    <property type="entry name" value="FH2"/>
    <property type="match status" value="1"/>
</dbReference>
<dbReference type="InterPro" id="IPR042201">
    <property type="entry name" value="FH2_Formin_sf"/>
</dbReference>
<dbReference type="Proteomes" id="UP000813463">
    <property type="component" value="Chromosome 4"/>
</dbReference>
<evidence type="ECO:0000256" key="5">
    <source>
        <dbReference type="SAM" id="SignalP"/>
    </source>
</evidence>
<evidence type="ECO:0000313" key="8">
    <source>
        <dbReference type="RefSeq" id="XP_021863445.1"/>
    </source>
</evidence>
<dbReference type="KEGG" id="soe:110802307"/>
<dbReference type="Gene3D" id="1.20.58.2220">
    <property type="entry name" value="Formin, FH2 domain"/>
    <property type="match status" value="1"/>
</dbReference>
<feature type="chain" id="PRO_5044700927" description="Formin-like protein" evidence="5">
    <location>
        <begin position="24"/>
        <end position="830"/>
    </location>
</feature>
<feature type="compositionally biased region" description="Polar residues" evidence="3">
    <location>
        <begin position="422"/>
        <end position="432"/>
    </location>
</feature>
<dbReference type="GO" id="GO:0045010">
    <property type="term" value="P:actin nucleation"/>
    <property type="evidence" value="ECO:0007669"/>
    <property type="project" value="InterPro"/>
</dbReference>
<sequence length="830" mass="92642">MRRLNCIIIFVAIFLFPCSFLEGKSFTRIFRSYGFEYPQLELKRQWADYMQKSCSKELAEMKKELGECVLYLSFKADKIDIRSSAVWLKQRGSHETTITQQSNLQELVLVCLRMSYHLFPGFTEQNGCTSHAKLHFHQYSVPRRFLADKSPKAPSSTAAGPASDIFNDPIIIPPNLLLSPPPPMKVEDPPTTSGREEHNKDMNKVITVAASIAGAVVIFALLLFCCLMRGHSCYEDMQKDDRPLLTLSSSDYSAGFSTNSDIKAVGKITAFNDSTLKQEGHGNSLAGIPEHSPGNAEGLPSQKHTPVESCPPIPAAPPPPPPKPKPQPPPPPKIVRPPPAPPKAGAIGPSSRGRSASGDGSDSAGDPDAPRTKLKPFFWDKVVGNPEQSMVWDEIRAGSFQFNEEMIESLFGYSSDDKRNSGNRNRSNDPSQQQYIQIIDPKKSQNLSILLKALNVTTEEVRDALIEGNELQTELLQTLLRMAPTQEEELKLRLFNGDVSQLGPAERFLKVLVDIPFSFRRMDSLMFMMTFKEEVSSIKESFVTLEVACDELKKSRLFLKLLEAVLKTGNRMNDGTYRGGAQAFKLDTLLKLADVKGTDGKTTLLHFVVQEIIRSEGLKAMRAAKENRSISSVKTEDSFDDPTFDPSEHYHTLGLQVVSGISCELENIKKAAVIDSDVLTSTVSKLGQSLIKVKNFLDNEMCSPEKETGFYSVLESFVKHSEGEVTWLQEEEKRISGLMRKTADYFHGNAGREEGLRLFSIVRDFLLMLDKICTELRQSYAKLARNSSKESSLKRTSLDQHQSMQDMRQKLFPAIADRRVDDSTSDSDDD</sequence>
<organism evidence="7 9">
    <name type="scientific">Spinacia oleracea</name>
    <name type="common">Spinach</name>
    <dbReference type="NCBI Taxonomy" id="3562"/>
    <lineage>
        <taxon>Eukaryota</taxon>
        <taxon>Viridiplantae</taxon>
        <taxon>Streptophyta</taxon>
        <taxon>Embryophyta</taxon>
        <taxon>Tracheophyta</taxon>
        <taxon>Spermatophyta</taxon>
        <taxon>Magnoliopsida</taxon>
        <taxon>eudicotyledons</taxon>
        <taxon>Gunneridae</taxon>
        <taxon>Pentapetalae</taxon>
        <taxon>Caryophyllales</taxon>
        <taxon>Chenopodiaceae</taxon>
        <taxon>Chenopodioideae</taxon>
        <taxon>Anserineae</taxon>
        <taxon>Spinacia</taxon>
    </lineage>
</organism>
<dbReference type="GeneID" id="110802307"/>
<dbReference type="SMART" id="SM00498">
    <property type="entry name" value="FH2"/>
    <property type="match status" value="1"/>
</dbReference>
<feature type="region of interest" description="Disordered" evidence="3">
    <location>
        <begin position="279"/>
        <end position="373"/>
    </location>
</feature>
<dbReference type="PANTHER" id="PTHR23213">
    <property type="entry name" value="FORMIN-RELATED"/>
    <property type="match status" value="1"/>
</dbReference>
<dbReference type="InterPro" id="IPR015425">
    <property type="entry name" value="FH2_Formin"/>
</dbReference>
<dbReference type="GO" id="GO:0051015">
    <property type="term" value="F:actin filament binding"/>
    <property type="evidence" value="ECO:0000318"/>
    <property type="project" value="GO_Central"/>
</dbReference>
<name>A0A9R0J9L3_SPIOL</name>
<dbReference type="InterPro" id="IPR027643">
    <property type="entry name" value="Formin-like_plant"/>
</dbReference>
<evidence type="ECO:0000313" key="7">
    <source>
        <dbReference type="Proteomes" id="UP000813463"/>
    </source>
</evidence>
<reference evidence="8 9" key="2">
    <citation type="submission" date="2025-04" db="UniProtKB">
        <authorList>
            <consortium name="RefSeq"/>
        </authorList>
    </citation>
    <scope>IDENTIFICATION</scope>
</reference>
<dbReference type="RefSeq" id="XP_021863445.1">
    <property type="nucleotide sequence ID" value="XM_022007753.1"/>
</dbReference>
<keyword evidence="4" id="KW-0472">Membrane</keyword>
<dbReference type="Pfam" id="PF02181">
    <property type="entry name" value="FH2"/>
    <property type="match status" value="1"/>
</dbReference>
<proteinExistence type="inferred from homology"/>
<keyword evidence="5" id="KW-0732">Signal</keyword>
<dbReference type="SUPFAM" id="SSF101447">
    <property type="entry name" value="Formin homology 2 domain (FH2 domain)"/>
    <property type="match status" value="1"/>
</dbReference>
<feature type="domain" description="FH2" evidence="6">
    <location>
        <begin position="364"/>
        <end position="795"/>
    </location>
</feature>
<dbReference type="GO" id="GO:0005856">
    <property type="term" value="C:cytoskeleton"/>
    <property type="evidence" value="ECO:0000318"/>
    <property type="project" value="GO_Central"/>
</dbReference>
<keyword evidence="4" id="KW-0812">Transmembrane</keyword>
<dbReference type="AlphaFoldDB" id="A0A9R0J9L3"/>
<keyword evidence="4" id="KW-1133">Transmembrane helix</keyword>
<evidence type="ECO:0000313" key="9">
    <source>
        <dbReference type="RefSeq" id="XP_021863446.1"/>
    </source>
</evidence>
<comment type="similarity">
    <text evidence="1">Belongs to the formin-like family. Class-I subfamily.</text>
</comment>
<feature type="region of interest" description="Disordered" evidence="3">
    <location>
        <begin position="413"/>
        <end position="432"/>
    </location>
</feature>
<dbReference type="PANTHER" id="PTHR23213:SF269">
    <property type="entry name" value="FORMIN-LIKE PROTEIN 5"/>
    <property type="match status" value="1"/>
</dbReference>